<dbReference type="PRINTS" id="PR00792">
    <property type="entry name" value="PEPSIN"/>
</dbReference>
<dbReference type="GO" id="GO:0005886">
    <property type="term" value="C:plasma membrane"/>
    <property type="evidence" value="ECO:0007669"/>
    <property type="project" value="UniProtKB-SubCell"/>
</dbReference>
<reference evidence="17 18" key="1">
    <citation type="submission" date="2019-03" db="EMBL/GenBank/DDBJ databases">
        <title>Draft genome sequence of Xylaria hypoxylon DSM 108379, a ubiquitous saprotrophic-parasitic fungi on hardwood.</title>
        <authorList>
            <person name="Buettner E."/>
            <person name="Leonhardt S."/>
            <person name="Gebauer A.M."/>
            <person name="Liers C."/>
            <person name="Hofrichter M."/>
            <person name="Kellner H."/>
        </authorList>
    </citation>
    <scope>NUCLEOTIDE SEQUENCE [LARGE SCALE GENOMIC DNA]</scope>
    <source>
        <strain evidence="17 18">DSM 108379</strain>
    </source>
</reference>
<evidence type="ECO:0000256" key="1">
    <source>
        <dbReference type="ARBA" id="ARBA00004236"/>
    </source>
</evidence>
<dbReference type="OrthoDB" id="660550at2759"/>
<comment type="similarity">
    <text evidence="2 13">Belongs to the peptidase A1 family.</text>
</comment>
<dbReference type="Gene3D" id="2.40.70.10">
    <property type="entry name" value="Acid Proteases"/>
    <property type="match status" value="2"/>
</dbReference>
<feature type="chain" id="PRO_5021249310" description="Peptidase A1 domain-containing protein" evidence="15">
    <location>
        <begin position="20"/>
        <end position="506"/>
    </location>
</feature>
<feature type="compositionally biased region" description="Low complexity" evidence="14">
    <location>
        <begin position="421"/>
        <end position="448"/>
    </location>
</feature>
<evidence type="ECO:0000256" key="15">
    <source>
        <dbReference type="SAM" id="SignalP"/>
    </source>
</evidence>
<keyword evidence="9" id="KW-0325">Glycoprotein</keyword>
<keyword evidence="6 13" id="KW-0064">Aspartyl protease</keyword>
<evidence type="ECO:0000256" key="7">
    <source>
        <dbReference type="ARBA" id="ARBA00022801"/>
    </source>
</evidence>
<dbReference type="InterPro" id="IPR033121">
    <property type="entry name" value="PEPTIDASE_A1"/>
</dbReference>
<evidence type="ECO:0000256" key="12">
    <source>
        <dbReference type="PIRSR" id="PIRSR601461-2"/>
    </source>
</evidence>
<keyword evidence="12" id="KW-1015">Disulfide bond</keyword>
<dbReference type="PANTHER" id="PTHR47966:SF75">
    <property type="entry name" value="ENDOPEPTIDASE (CTSD), PUTATIVE (AFU_ORTHOLOGUE AFUA_4G07040)-RELATED"/>
    <property type="match status" value="1"/>
</dbReference>
<organism evidence="17 18">
    <name type="scientific">Xylaria hypoxylon</name>
    <dbReference type="NCBI Taxonomy" id="37992"/>
    <lineage>
        <taxon>Eukaryota</taxon>
        <taxon>Fungi</taxon>
        <taxon>Dikarya</taxon>
        <taxon>Ascomycota</taxon>
        <taxon>Pezizomycotina</taxon>
        <taxon>Sordariomycetes</taxon>
        <taxon>Xylariomycetidae</taxon>
        <taxon>Xylariales</taxon>
        <taxon>Xylariaceae</taxon>
        <taxon>Xylaria</taxon>
    </lineage>
</organism>
<evidence type="ECO:0000256" key="6">
    <source>
        <dbReference type="ARBA" id="ARBA00022750"/>
    </source>
</evidence>
<name>A0A4Z0Z0W1_9PEZI</name>
<evidence type="ECO:0000259" key="16">
    <source>
        <dbReference type="PROSITE" id="PS51767"/>
    </source>
</evidence>
<feature type="disulfide bond" evidence="12">
    <location>
        <begin position="143"/>
        <end position="148"/>
    </location>
</feature>
<comment type="subcellular location">
    <subcellularLocation>
        <location evidence="1">Cell membrane</location>
    </subcellularLocation>
</comment>
<dbReference type="InterPro" id="IPR001969">
    <property type="entry name" value="Aspartic_peptidase_AS"/>
</dbReference>
<dbReference type="GO" id="GO:0004190">
    <property type="term" value="F:aspartic-type endopeptidase activity"/>
    <property type="evidence" value="ECO:0007669"/>
    <property type="project" value="UniProtKB-KW"/>
</dbReference>
<feature type="active site" evidence="11">
    <location>
        <position position="130"/>
    </location>
</feature>
<dbReference type="AlphaFoldDB" id="A0A4Z0Z0W1"/>
<evidence type="ECO:0000256" key="3">
    <source>
        <dbReference type="ARBA" id="ARBA00022475"/>
    </source>
</evidence>
<evidence type="ECO:0000256" key="11">
    <source>
        <dbReference type="PIRSR" id="PIRSR601461-1"/>
    </source>
</evidence>
<evidence type="ECO:0000256" key="2">
    <source>
        <dbReference type="ARBA" id="ARBA00007447"/>
    </source>
</evidence>
<dbReference type="SUPFAM" id="SSF50630">
    <property type="entry name" value="Acid proteases"/>
    <property type="match status" value="1"/>
</dbReference>
<dbReference type="PROSITE" id="PS00141">
    <property type="entry name" value="ASP_PROTEASE"/>
    <property type="match status" value="1"/>
</dbReference>
<evidence type="ECO:0000256" key="10">
    <source>
        <dbReference type="ARBA" id="ARBA00023288"/>
    </source>
</evidence>
<feature type="active site" evidence="11">
    <location>
        <position position="306"/>
    </location>
</feature>
<feature type="domain" description="Peptidase A1" evidence="16">
    <location>
        <begin position="112"/>
        <end position="411"/>
    </location>
</feature>
<keyword evidence="8" id="KW-0472">Membrane</keyword>
<evidence type="ECO:0000313" key="18">
    <source>
        <dbReference type="Proteomes" id="UP000297716"/>
    </source>
</evidence>
<dbReference type="STRING" id="37992.A0A4Z0Z0W1"/>
<feature type="region of interest" description="Disordered" evidence="14">
    <location>
        <begin position="57"/>
        <end position="80"/>
    </location>
</feature>
<gene>
    <name evidence="17" type="ORF">E0Z10_g3403</name>
</gene>
<feature type="signal peptide" evidence="15">
    <location>
        <begin position="1"/>
        <end position="19"/>
    </location>
</feature>
<evidence type="ECO:0000256" key="9">
    <source>
        <dbReference type="ARBA" id="ARBA00023180"/>
    </source>
</evidence>
<dbReference type="FunFam" id="2.40.70.10:FF:000060">
    <property type="entry name" value="Aspartic-type endopeptidase ctsD"/>
    <property type="match status" value="1"/>
</dbReference>
<evidence type="ECO:0000256" key="8">
    <source>
        <dbReference type="ARBA" id="ARBA00023136"/>
    </source>
</evidence>
<dbReference type="EMBL" id="SKBN01000047">
    <property type="protein sequence ID" value="TGJ85361.1"/>
    <property type="molecule type" value="Genomic_DNA"/>
</dbReference>
<keyword evidence="10" id="KW-0449">Lipoprotein</keyword>
<evidence type="ECO:0000256" key="5">
    <source>
        <dbReference type="ARBA" id="ARBA00022729"/>
    </source>
</evidence>
<dbReference type="CDD" id="cd05471">
    <property type="entry name" value="pepsin_like"/>
    <property type="match status" value="1"/>
</dbReference>
<dbReference type="PROSITE" id="PS51767">
    <property type="entry name" value="PEPTIDASE_A1"/>
    <property type="match status" value="1"/>
</dbReference>
<dbReference type="InterPro" id="IPR034164">
    <property type="entry name" value="Pepsin-like_dom"/>
</dbReference>
<protein>
    <recommendedName>
        <fullName evidence="16">Peptidase A1 domain-containing protein</fullName>
    </recommendedName>
</protein>
<dbReference type="FunFam" id="2.40.70.10:FF:000085">
    <property type="entry name" value="Aspartic-type endopeptidase (CtsD), putative"/>
    <property type="match status" value="1"/>
</dbReference>
<sequence>MHRVFILLQLSLWVANIYALVLGSPEDQHTARSQDLDATSKGFVTFRLVKKATTSNKYKPAITPRSPRSDGQDTEDSGAIAERATGYTVVKAQESTLENSAGIDQDGTDYSYFAEVELGSEAKTLYMLLDTGASTTWVMGSTCTSKACTLHNTFGPDDSKTYNDTGKDYSVEYGTGSVRGHVVRDSLGLAGLSVTLPFGVANTTSDQFTQFPFDGILGLATSSDTWLSAVMDAKLIDSNMFGISLSRNSDGTNDGEIIFGALNPDKFTGNITYSTTKSDSSWTIPMDGITIGGESAGVTGRSAYIDTGTSFVFGPPDDVEAMYKLIPGSSTSDGSTYNVPCDTDSEVAFTFSGESWKVSSKDFVSGPNGDGKCTGNIYGIEYVSGGWLLGDVFLKNVYSVFDVDNGRIGFAAKAVPKTIEPSSTTTTTPTATSTSTVSTSSVSSAVPTDDATGLNGHESPTTTSTGQTTDATAQPDSSTGSSGHKLGLGFSMALLASILSTMAIIV</sequence>
<evidence type="ECO:0000256" key="13">
    <source>
        <dbReference type="RuleBase" id="RU000454"/>
    </source>
</evidence>
<evidence type="ECO:0000313" key="17">
    <source>
        <dbReference type="EMBL" id="TGJ85361.1"/>
    </source>
</evidence>
<keyword evidence="4 13" id="KW-0645">Protease</keyword>
<dbReference type="Pfam" id="PF00026">
    <property type="entry name" value="Asp"/>
    <property type="match status" value="1"/>
</dbReference>
<proteinExistence type="inferred from homology"/>
<keyword evidence="7 13" id="KW-0378">Hydrolase</keyword>
<dbReference type="GO" id="GO:0006508">
    <property type="term" value="P:proteolysis"/>
    <property type="evidence" value="ECO:0007669"/>
    <property type="project" value="UniProtKB-KW"/>
</dbReference>
<dbReference type="Proteomes" id="UP000297716">
    <property type="component" value="Unassembled WGS sequence"/>
</dbReference>
<keyword evidence="3" id="KW-1003">Cell membrane</keyword>
<evidence type="ECO:0000256" key="14">
    <source>
        <dbReference type="SAM" id="MobiDB-lite"/>
    </source>
</evidence>
<accession>A0A4Z0Z0W1</accession>
<feature type="disulfide bond" evidence="12">
    <location>
        <begin position="341"/>
        <end position="373"/>
    </location>
</feature>
<dbReference type="InterPro" id="IPR021109">
    <property type="entry name" value="Peptidase_aspartic_dom_sf"/>
</dbReference>
<dbReference type="PANTHER" id="PTHR47966">
    <property type="entry name" value="BETA-SITE APP-CLEAVING ENZYME, ISOFORM A-RELATED"/>
    <property type="match status" value="1"/>
</dbReference>
<keyword evidence="18" id="KW-1185">Reference proteome</keyword>
<feature type="region of interest" description="Disordered" evidence="14">
    <location>
        <begin position="419"/>
        <end position="482"/>
    </location>
</feature>
<feature type="compositionally biased region" description="Low complexity" evidence="14">
    <location>
        <begin position="461"/>
        <end position="472"/>
    </location>
</feature>
<comment type="caution">
    <text evidence="17">The sequence shown here is derived from an EMBL/GenBank/DDBJ whole genome shotgun (WGS) entry which is preliminary data.</text>
</comment>
<dbReference type="InterPro" id="IPR001461">
    <property type="entry name" value="Aspartic_peptidase_A1"/>
</dbReference>
<evidence type="ECO:0000256" key="4">
    <source>
        <dbReference type="ARBA" id="ARBA00022670"/>
    </source>
</evidence>
<keyword evidence="5 15" id="KW-0732">Signal</keyword>